<organism evidence="1 2">
    <name type="scientific">Adhaeribacter pallidiroseus</name>
    <dbReference type="NCBI Taxonomy" id="2072847"/>
    <lineage>
        <taxon>Bacteria</taxon>
        <taxon>Pseudomonadati</taxon>
        <taxon>Bacteroidota</taxon>
        <taxon>Cytophagia</taxon>
        <taxon>Cytophagales</taxon>
        <taxon>Hymenobacteraceae</taxon>
        <taxon>Adhaeribacter</taxon>
    </lineage>
</organism>
<sequence length="693" mass="72928">MQTHLNKPIFLNFTTRYAVPRLVFTNRYSQKSRLTAVAILSLYWLLAAFGPAYAQEELVGLTSNGGPQGKGTLFSMKTTGANYSIIKGFADWGKNPEGSLTKGSDGNFYGLTSLGGTYNYGTVFKITPSGAVTVLHQFDLNTTGGYPKGSLVKGADGNLYGMTSSGSPNSYGNIFKISPAGVFTIIKNFNSPTDGGRPNGHLIIAKDGNFYGTTYSGGAYGYGTIFKLTPGGTFTVLKSFDYTNDGGNSYGSLVQGKDDSFYGMTYWGGTYKFGTIYKITPAGKFTVLRHLQTEDGIYPQGNNLVSATDGHLYGTLPRGGANYVGTIFKITTSGSFNVIHHLENKQGSNPIGSLVQGPDGALYGMGYYGGANGDGSVFKITTKGTLSVLYSFTKINDGAHPNGTLFRHNDGNFYGMTFEGGKNLFGTIFKITPTGTFTVLNSLNGGSTGNAPQESVILAKDGAYYGTTREGGIYNQGTIFKVCGGIYTVLRSLNKNTDGSEPLGSLVQGTDGNFYGTTSQGGATGAGTIFKITPGGSYTVLRHLKTAEGSNPQGGLTQGKDGNFYGLAQYGGAQNGGTIFKITPAGAFTILWNLEATADGRYPAGNLVQGADGHFYGTTSTSGMYNYGTIFKISPTGAFKVLRHLQIIADGSSPLGSLTLGKDGNLYGTTSSGAAVLTTAPFLKLHQPAVIPY</sequence>
<dbReference type="InterPro" id="IPR022519">
    <property type="entry name" value="Gloeo/Verruco_rpt"/>
</dbReference>
<dbReference type="OrthoDB" id="9770043at2"/>
<gene>
    <name evidence="1" type="ORF">AHMF7616_02490</name>
</gene>
<dbReference type="EMBL" id="QASA01000001">
    <property type="protein sequence ID" value="RDC63881.1"/>
    <property type="molecule type" value="Genomic_DNA"/>
</dbReference>
<dbReference type="NCBIfam" id="TIGR03803">
    <property type="entry name" value="Gloeo_Verruco"/>
    <property type="match status" value="13"/>
</dbReference>
<dbReference type="RefSeq" id="WP_115373109.1">
    <property type="nucleotide sequence ID" value="NZ_QASA01000001.1"/>
</dbReference>
<name>A0A369QG28_9BACT</name>
<comment type="caution">
    <text evidence="1">The sequence shown here is derived from an EMBL/GenBank/DDBJ whole genome shotgun (WGS) entry which is preliminary data.</text>
</comment>
<keyword evidence="2" id="KW-1185">Reference proteome</keyword>
<evidence type="ECO:0000313" key="2">
    <source>
        <dbReference type="Proteomes" id="UP000253919"/>
    </source>
</evidence>
<reference evidence="1 2" key="1">
    <citation type="submission" date="2018-04" db="EMBL/GenBank/DDBJ databases">
        <title>Adhaeribacter sp. HMF7616 genome sequencing and assembly.</title>
        <authorList>
            <person name="Kang H."/>
            <person name="Kang J."/>
            <person name="Cha I."/>
            <person name="Kim H."/>
            <person name="Joh K."/>
        </authorList>
    </citation>
    <scope>NUCLEOTIDE SEQUENCE [LARGE SCALE GENOMIC DNA]</scope>
    <source>
        <strain evidence="1 2">HMF7616</strain>
    </source>
</reference>
<evidence type="ECO:0000313" key="1">
    <source>
        <dbReference type="EMBL" id="RDC63881.1"/>
    </source>
</evidence>
<dbReference type="AlphaFoldDB" id="A0A369QG28"/>
<dbReference type="Proteomes" id="UP000253919">
    <property type="component" value="Unassembled WGS sequence"/>
</dbReference>
<dbReference type="SUPFAM" id="SSF63829">
    <property type="entry name" value="Calcium-dependent phosphotriesterase"/>
    <property type="match status" value="2"/>
</dbReference>
<protein>
    <submittedName>
        <fullName evidence="1">Uncharacterized protein</fullName>
    </submittedName>
</protein>
<proteinExistence type="predicted"/>
<accession>A0A369QG28</accession>